<feature type="transmembrane region" description="Helical" evidence="5">
    <location>
        <begin position="520"/>
        <end position="539"/>
    </location>
</feature>
<evidence type="ECO:0000256" key="4">
    <source>
        <dbReference type="ARBA" id="ARBA00023136"/>
    </source>
</evidence>
<keyword evidence="3 5" id="KW-1133">Transmembrane helix</keyword>
<sequence length="717" mass="77831">MSKILSIYGRDVKNIVTNWAALVIIAGLVMLPSLYAWFNIKASWDPYGNTGDIAIAVANNDKGTTMKGQSLNLGKEVVASLKDNHKLGWRFVSEADAMRGVRHGDYYASIIIPDNFSASIATVLSDNPTHAEILYYVNEKINAVSPKITSSGASGIIQEVSKNFVKTANGTIFKIFNELGIELQNQLPTIEKVRSLVFELEKNFPEINQAVNTAAQDIHTTNELVSKAQGALPIVTDLAKNGQQLAAGLDDFMGKASTAAKDIAPNVKQDLLLLQQTSMATEQLTALLKDPDVDPKTALDALDRISSRLTTGLEVQEALISWFDRLNQTAGGRLDFVSSKLKQVRDKMQSQLTLVNQIRSGVKKGEKPAMDLVNKLNTISGDVSDLLGDILGRYDSEIQPAIESGLQKAVKSAAEAKKVMDSAVQSLPDVKKVLSDASKGLAIGTQGISVIQKELPGVEAKVKELADRMRKFESEGNLQEVIDLLKNNFQQEGQFFAEPVVLKENQLFPIPNYGSAMSPFFSTLALWVGATLLVSLVTTEVHSPAAGTDYNSIQIYFGRFLTFLTLALLQSVLVTAGDIFLLGTYVVDKGWFILFGLVNSAVFMLIVYTLVSVFGNVGKALAIVLLVLQLAGSGGTFPIQTTPPFFRAIHPFLPFTYGISMMREAVGGMIWSVVRSDLLIMCVYVVITLVIGLALKGIINQLAAGLVKKAKESKLIH</sequence>
<gene>
    <name evidence="7" type="ORF">BK138_07095</name>
</gene>
<organism evidence="7 8">
    <name type="scientific">Paenibacillus rhizosphaerae</name>
    <dbReference type="NCBI Taxonomy" id="297318"/>
    <lineage>
        <taxon>Bacteria</taxon>
        <taxon>Bacillati</taxon>
        <taxon>Bacillota</taxon>
        <taxon>Bacilli</taxon>
        <taxon>Bacillales</taxon>
        <taxon>Paenibacillaceae</taxon>
        <taxon>Paenibacillus</taxon>
    </lineage>
</organism>
<feature type="transmembrane region" description="Helical" evidence="5">
    <location>
        <begin position="20"/>
        <end position="38"/>
    </location>
</feature>
<dbReference type="GO" id="GO:0016020">
    <property type="term" value="C:membrane"/>
    <property type="evidence" value="ECO:0007669"/>
    <property type="project" value="UniProtKB-SubCell"/>
</dbReference>
<name>A0A1R1F2G0_9BACL</name>
<keyword evidence="4 5" id="KW-0472">Membrane</keyword>
<feature type="domain" description="ABC-2 type transporter transmembrane" evidence="6">
    <location>
        <begin position="23"/>
        <end position="164"/>
    </location>
</feature>
<dbReference type="InterPro" id="IPR013525">
    <property type="entry name" value="ABC2_TM"/>
</dbReference>
<dbReference type="InterPro" id="IPR051328">
    <property type="entry name" value="T7SS_ABC-Transporter"/>
</dbReference>
<comment type="subcellular location">
    <subcellularLocation>
        <location evidence="1">Membrane</location>
        <topology evidence="1">Multi-pass membrane protein</topology>
    </subcellularLocation>
</comment>
<feature type="transmembrane region" description="Helical" evidence="5">
    <location>
        <begin position="620"/>
        <end position="639"/>
    </location>
</feature>
<proteinExistence type="predicted"/>
<feature type="transmembrane region" description="Helical" evidence="5">
    <location>
        <begin position="560"/>
        <end position="585"/>
    </location>
</feature>
<dbReference type="NCBIfam" id="TIGR03061">
    <property type="entry name" value="pip_yhgE_Nterm"/>
    <property type="match status" value="1"/>
</dbReference>
<evidence type="ECO:0000256" key="1">
    <source>
        <dbReference type="ARBA" id="ARBA00004141"/>
    </source>
</evidence>
<comment type="caution">
    <text evidence="7">The sequence shown here is derived from an EMBL/GenBank/DDBJ whole genome shotgun (WGS) entry which is preliminary data.</text>
</comment>
<evidence type="ECO:0000259" key="6">
    <source>
        <dbReference type="Pfam" id="PF12698"/>
    </source>
</evidence>
<dbReference type="GO" id="GO:0140359">
    <property type="term" value="F:ABC-type transporter activity"/>
    <property type="evidence" value="ECO:0007669"/>
    <property type="project" value="InterPro"/>
</dbReference>
<keyword evidence="8" id="KW-1185">Reference proteome</keyword>
<dbReference type="Gene3D" id="3.40.1710.10">
    <property type="entry name" value="abc type-2 transporter like domain"/>
    <property type="match status" value="1"/>
</dbReference>
<dbReference type="EMBL" id="MRTP01000001">
    <property type="protein sequence ID" value="OMF58299.1"/>
    <property type="molecule type" value="Genomic_DNA"/>
</dbReference>
<dbReference type="SUPFAM" id="SSF58104">
    <property type="entry name" value="Methyl-accepting chemotaxis protein (MCP) signaling domain"/>
    <property type="match status" value="1"/>
</dbReference>
<evidence type="ECO:0000313" key="8">
    <source>
        <dbReference type="Proteomes" id="UP000187172"/>
    </source>
</evidence>
<dbReference type="InterPro" id="IPR017500">
    <property type="entry name" value="Phage_infect_YhgE_N"/>
</dbReference>
<accession>A0A1R1F2G0</accession>
<evidence type="ECO:0000256" key="3">
    <source>
        <dbReference type="ARBA" id="ARBA00022989"/>
    </source>
</evidence>
<reference evidence="7 8" key="1">
    <citation type="submission" date="2016-11" db="EMBL/GenBank/DDBJ databases">
        <title>Paenibacillus species isolates.</title>
        <authorList>
            <person name="Beno S.M."/>
        </authorList>
    </citation>
    <scope>NUCLEOTIDE SEQUENCE [LARGE SCALE GENOMIC DNA]</scope>
    <source>
        <strain evidence="7 8">FSL R5-0378</strain>
    </source>
</reference>
<dbReference type="AlphaFoldDB" id="A0A1R1F2G0"/>
<evidence type="ECO:0000313" key="7">
    <source>
        <dbReference type="EMBL" id="OMF58299.1"/>
    </source>
</evidence>
<evidence type="ECO:0000256" key="5">
    <source>
        <dbReference type="SAM" id="Phobius"/>
    </source>
</evidence>
<dbReference type="RefSeq" id="WP_076167736.1">
    <property type="nucleotide sequence ID" value="NZ_MRTP01000001.1"/>
</dbReference>
<feature type="domain" description="ABC-2 type transporter transmembrane" evidence="6">
    <location>
        <begin position="482"/>
        <end position="693"/>
    </location>
</feature>
<dbReference type="InterPro" id="IPR017501">
    <property type="entry name" value="Phage_infect_YhgE_C"/>
</dbReference>
<dbReference type="Proteomes" id="UP000187172">
    <property type="component" value="Unassembled WGS sequence"/>
</dbReference>
<feature type="transmembrane region" description="Helical" evidence="5">
    <location>
        <begin position="678"/>
        <end position="699"/>
    </location>
</feature>
<dbReference type="PANTHER" id="PTHR43077:SF10">
    <property type="entry name" value="TRANSPORT PERMEASE PROTEIN"/>
    <property type="match status" value="1"/>
</dbReference>
<dbReference type="PANTHER" id="PTHR43077">
    <property type="entry name" value="TRANSPORT PERMEASE YVFS-RELATED"/>
    <property type="match status" value="1"/>
</dbReference>
<feature type="transmembrane region" description="Helical" evidence="5">
    <location>
        <begin position="591"/>
        <end position="613"/>
    </location>
</feature>
<dbReference type="NCBIfam" id="TIGR03062">
    <property type="entry name" value="pip_yhgE_Cterm"/>
    <property type="match status" value="1"/>
</dbReference>
<dbReference type="Pfam" id="PF12698">
    <property type="entry name" value="ABC2_membrane_3"/>
    <property type="match status" value="2"/>
</dbReference>
<protein>
    <submittedName>
        <fullName evidence="7">YhgE/Pip</fullName>
    </submittedName>
</protein>
<evidence type="ECO:0000256" key="2">
    <source>
        <dbReference type="ARBA" id="ARBA00022692"/>
    </source>
</evidence>
<keyword evidence="2 5" id="KW-0812">Transmembrane</keyword>